<evidence type="ECO:0000256" key="1">
    <source>
        <dbReference type="ARBA" id="ARBA00023125"/>
    </source>
</evidence>
<dbReference type="Proteomes" id="UP001156882">
    <property type="component" value="Unassembled WGS sequence"/>
</dbReference>
<dbReference type="PRINTS" id="PR00455">
    <property type="entry name" value="HTHTETR"/>
</dbReference>
<dbReference type="PROSITE" id="PS50977">
    <property type="entry name" value="HTH_TETR_2"/>
    <property type="match status" value="1"/>
</dbReference>
<keyword evidence="1 2" id="KW-0238">DNA-binding</keyword>
<dbReference type="Pfam" id="PF14246">
    <property type="entry name" value="TetR_C_7"/>
    <property type="match status" value="1"/>
</dbReference>
<evidence type="ECO:0000256" key="3">
    <source>
        <dbReference type="SAM" id="MobiDB-lite"/>
    </source>
</evidence>
<accession>A0ABQ6CSZ5</accession>
<dbReference type="SUPFAM" id="SSF48498">
    <property type="entry name" value="Tetracyclin repressor-like, C-terminal domain"/>
    <property type="match status" value="1"/>
</dbReference>
<evidence type="ECO:0000313" key="6">
    <source>
        <dbReference type="Proteomes" id="UP001156882"/>
    </source>
</evidence>
<dbReference type="InterPro" id="IPR001647">
    <property type="entry name" value="HTH_TetR"/>
</dbReference>
<reference evidence="6" key="1">
    <citation type="journal article" date="2019" name="Int. J. Syst. Evol. Microbiol.">
        <title>The Global Catalogue of Microorganisms (GCM) 10K type strain sequencing project: providing services to taxonomists for standard genome sequencing and annotation.</title>
        <authorList>
            <consortium name="The Broad Institute Genomics Platform"/>
            <consortium name="The Broad Institute Genome Sequencing Center for Infectious Disease"/>
            <person name="Wu L."/>
            <person name="Ma J."/>
        </authorList>
    </citation>
    <scope>NUCLEOTIDE SEQUENCE [LARGE SCALE GENOMIC DNA]</scope>
    <source>
        <strain evidence="6">NBRC 101365</strain>
    </source>
</reference>
<comment type="caution">
    <text evidence="5">The sequence shown here is derived from an EMBL/GenBank/DDBJ whole genome shotgun (WGS) entry which is preliminary data.</text>
</comment>
<dbReference type="SUPFAM" id="SSF46689">
    <property type="entry name" value="Homeodomain-like"/>
    <property type="match status" value="1"/>
</dbReference>
<dbReference type="InterPro" id="IPR036271">
    <property type="entry name" value="Tet_transcr_reg_TetR-rel_C_sf"/>
</dbReference>
<dbReference type="RefSeq" id="WP_284314368.1">
    <property type="nucleotide sequence ID" value="NZ_BSPC01000048.1"/>
</dbReference>
<dbReference type="PANTHER" id="PTHR30055:SF223">
    <property type="entry name" value="HTH-TYPE TRANSCRIPTIONAL REGULATOR UIDR"/>
    <property type="match status" value="1"/>
</dbReference>
<dbReference type="InterPro" id="IPR009057">
    <property type="entry name" value="Homeodomain-like_sf"/>
</dbReference>
<evidence type="ECO:0000259" key="4">
    <source>
        <dbReference type="PROSITE" id="PS50977"/>
    </source>
</evidence>
<dbReference type="PANTHER" id="PTHR30055">
    <property type="entry name" value="HTH-TYPE TRANSCRIPTIONAL REGULATOR RUTR"/>
    <property type="match status" value="1"/>
</dbReference>
<dbReference type="InterPro" id="IPR039536">
    <property type="entry name" value="TetR_C_Proteobacteria"/>
</dbReference>
<protein>
    <submittedName>
        <fullName evidence="5">TetR family transcriptional regulator</fullName>
    </submittedName>
</protein>
<sequence>MRQNQLLVKRQRGRPQVRSDEETRHLVIEAAAKEFQVNGYAGTSMSAVAQRAGVSTKTMYRLIPTKADMFAKVVADRIHLFMLVIDDEALDEDGLVPALERILVAYGKLTLSEETIALNRLVIGESDRFPEIGNVFYETAVMRTNTAIETWLRRQTERGLLDLSDTQAATGMLRGMMIMELQRAVMLGRRKAPDEEEIAYRARLCAKVFLRGCCAKAPR</sequence>
<evidence type="ECO:0000313" key="5">
    <source>
        <dbReference type="EMBL" id="GLS21321.1"/>
    </source>
</evidence>
<feature type="domain" description="HTH tetR-type" evidence="4">
    <location>
        <begin position="21"/>
        <end position="81"/>
    </location>
</feature>
<dbReference type="Pfam" id="PF00440">
    <property type="entry name" value="TetR_N"/>
    <property type="match status" value="1"/>
</dbReference>
<name>A0ABQ6CSZ5_9HYPH</name>
<organism evidence="5 6">
    <name type="scientific">Labrys miyagiensis</name>
    <dbReference type="NCBI Taxonomy" id="346912"/>
    <lineage>
        <taxon>Bacteria</taxon>
        <taxon>Pseudomonadati</taxon>
        <taxon>Pseudomonadota</taxon>
        <taxon>Alphaproteobacteria</taxon>
        <taxon>Hyphomicrobiales</taxon>
        <taxon>Xanthobacteraceae</taxon>
        <taxon>Labrys</taxon>
    </lineage>
</organism>
<dbReference type="Gene3D" id="1.10.357.10">
    <property type="entry name" value="Tetracycline Repressor, domain 2"/>
    <property type="match status" value="1"/>
</dbReference>
<feature type="region of interest" description="Disordered" evidence="3">
    <location>
        <begin position="1"/>
        <end position="20"/>
    </location>
</feature>
<feature type="DNA-binding region" description="H-T-H motif" evidence="2">
    <location>
        <begin position="44"/>
        <end position="63"/>
    </location>
</feature>
<dbReference type="InterPro" id="IPR050109">
    <property type="entry name" value="HTH-type_TetR-like_transc_reg"/>
</dbReference>
<proteinExistence type="predicted"/>
<evidence type="ECO:0000256" key="2">
    <source>
        <dbReference type="PROSITE-ProRule" id="PRU00335"/>
    </source>
</evidence>
<keyword evidence="6" id="KW-1185">Reference proteome</keyword>
<gene>
    <name evidence="5" type="ORF">GCM10007874_43380</name>
</gene>
<dbReference type="EMBL" id="BSPC01000048">
    <property type="protein sequence ID" value="GLS21321.1"/>
    <property type="molecule type" value="Genomic_DNA"/>
</dbReference>